<gene>
    <name evidence="2" type="ORF">GCM10017655_03480</name>
</gene>
<proteinExistence type="predicted"/>
<dbReference type="Gene3D" id="2.40.10.220">
    <property type="entry name" value="predicted glycosyltransferase like domains"/>
    <property type="match status" value="1"/>
</dbReference>
<accession>A0A9W6K0K7</accession>
<evidence type="ECO:0000313" key="2">
    <source>
        <dbReference type="EMBL" id="GLK87286.1"/>
    </source>
</evidence>
<reference evidence="2" key="2">
    <citation type="submission" date="2023-01" db="EMBL/GenBank/DDBJ databases">
        <authorList>
            <person name="Sun Q."/>
            <person name="Evtushenko L."/>
        </authorList>
    </citation>
    <scope>NUCLEOTIDE SEQUENCE</scope>
    <source>
        <strain evidence="2">VKM B-2935</strain>
    </source>
</reference>
<dbReference type="Pfam" id="PF07238">
    <property type="entry name" value="PilZ"/>
    <property type="match status" value="1"/>
</dbReference>
<dbReference type="InterPro" id="IPR009875">
    <property type="entry name" value="PilZ_domain"/>
</dbReference>
<dbReference type="EMBL" id="BSFN01000001">
    <property type="protein sequence ID" value="GLK87286.1"/>
    <property type="molecule type" value="Genomic_DNA"/>
</dbReference>
<dbReference type="SUPFAM" id="SSF141371">
    <property type="entry name" value="PilZ domain-like"/>
    <property type="match status" value="1"/>
</dbReference>
<dbReference type="RefSeq" id="WP_271193488.1">
    <property type="nucleotide sequence ID" value="NZ_BSFN01000001.1"/>
</dbReference>
<protein>
    <recommendedName>
        <fullName evidence="1">PilZ domain-containing protein</fullName>
    </recommendedName>
</protein>
<sequence>MDNKREFRRSPLKVQLRIDHPVHGKMMVTTRDISESGVFVVIDDARSLLNIGEVFSGQVQGLPVEAPVVRLEVVRFEPSGVGLVFQHDA</sequence>
<dbReference type="GO" id="GO:0035438">
    <property type="term" value="F:cyclic-di-GMP binding"/>
    <property type="evidence" value="ECO:0007669"/>
    <property type="project" value="InterPro"/>
</dbReference>
<feature type="domain" description="PilZ" evidence="1">
    <location>
        <begin position="3"/>
        <end position="87"/>
    </location>
</feature>
<name>A0A9W6K0K7_9PSED</name>
<dbReference type="Proteomes" id="UP001143328">
    <property type="component" value="Unassembled WGS sequence"/>
</dbReference>
<dbReference type="AlphaFoldDB" id="A0A9W6K0K7"/>
<keyword evidence="3" id="KW-1185">Reference proteome</keyword>
<evidence type="ECO:0000313" key="3">
    <source>
        <dbReference type="Proteomes" id="UP001143328"/>
    </source>
</evidence>
<comment type="caution">
    <text evidence="2">The sequence shown here is derived from an EMBL/GenBank/DDBJ whole genome shotgun (WGS) entry which is preliminary data.</text>
</comment>
<evidence type="ECO:0000259" key="1">
    <source>
        <dbReference type="Pfam" id="PF07238"/>
    </source>
</evidence>
<reference evidence="2" key="1">
    <citation type="journal article" date="2014" name="Int. J. Syst. Evol. Microbiol.">
        <title>Complete genome sequence of Corynebacterium casei LMG S-19264T (=DSM 44701T), isolated from a smear-ripened cheese.</title>
        <authorList>
            <consortium name="US DOE Joint Genome Institute (JGI-PGF)"/>
            <person name="Walter F."/>
            <person name="Albersmeier A."/>
            <person name="Kalinowski J."/>
            <person name="Ruckert C."/>
        </authorList>
    </citation>
    <scope>NUCLEOTIDE SEQUENCE</scope>
    <source>
        <strain evidence="2">VKM B-2935</strain>
    </source>
</reference>
<organism evidence="2 3">
    <name type="scientific">Pseudomonas turukhanskensis</name>
    <dbReference type="NCBI Taxonomy" id="1806536"/>
    <lineage>
        <taxon>Bacteria</taxon>
        <taxon>Pseudomonadati</taxon>
        <taxon>Pseudomonadota</taxon>
        <taxon>Gammaproteobacteria</taxon>
        <taxon>Pseudomonadales</taxon>
        <taxon>Pseudomonadaceae</taxon>
        <taxon>Pseudomonas</taxon>
    </lineage>
</organism>